<evidence type="ECO:0000256" key="5">
    <source>
        <dbReference type="ARBA" id="ARBA00022801"/>
    </source>
</evidence>
<feature type="disulfide bond" evidence="11">
    <location>
        <begin position="629"/>
        <end position="639"/>
    </location>
</feature>
<dbReference type="InterPro" id="IPR036436">
    <property type="entry name" value="Disintegrin_dom_sf"/>
</dbReference>
<feature type="non-terminal residue" evidence="18">
    <location>
        <position position="1"/>
    </location>
</feature>
<evidence type="ECO:0000256" key="2">
    <source>
        <dbReference type="ARBA" id="ARBA00004479"/>
    </source>
</evidence>
<feature type="binding site" evidence="12">
    <location>
        <position position="346"/>
    </location>
    <ligand>
        <name>Zn(2+)</name>
        <dbReference type="ChEBI" id="CHEBI:29105"/>
        <note>catalytic</note>
    </ligand>
</feature>
<evidence type="ECO:0000256" key="6">
    <source>
        <dbReference type="ARBA" id="ARBA00022833"/>
    </source>
</evidence>
<feature type="binding site" evidence="12">
    <location>
        <position position="352"/>
    </location>
    <ligand>
        <name>Zn(2+)</name>
        <dbReference type="ChEBI" id="CHEBI:29105"/>
        <note>catalytic</note>
    </ligand>
</feature>
<dbReference type="PROSITE" id="PS50026">
    <property type="entry name" value="EGF_3"/>
    <property type="match status" value="1"/>
</dbReference>
<feature type="disulfide bond" evidence="10">
    <location>
        <begin position="468"/>
        <end position="488"/>
    </location>
</feature>
<dbReference type="PANTHER" id="PTHR11905">
    <property type="entry name" value="ADAM A DISINTEGRIN AND METALLOPROTEASE DOMAIN"/>
    <property type="match status" value="1"/>
</dbReference>
<feature type="region of interest" description="Disordered" evidence="13">
    <location>
        <begin position="709"/>
        <end position="804"/>
    </location>
</feature>
<dbReference type="InterPro" id="IPR018358">
    <property type="entry name" value="Disintegrin_CS"/>
</dbReference>
<dbReference type="PROSITE" id="PS01186">
    <property type="entry name" value="EGF_2"/>
    <property type="match status" value="1"/>
</dbReference>
<accession>A0AAD1VYT9</accession>
<keyword evidence="3 14" id="KW-0812">Transmembrane</keyword>
<dbReference type="GO" id="GO:0046872">
    <property type="term" value="F:metal ion binding"/>
    <property type="evidence" value="ECO:0007669"/>
    <property type="project" value="UniProtKB-KW"/>
</dbReference>
<feature type="transmembrane region" description="Helical" evidence="14">
    <location>
        <begin position="664"/>
        <end position="686"/>
    </location>
</feature>
<protein>
    <submittedName>
        <fullName evidence="18">Zinc metallo ase-disintegrin-like crotastatin</fullName>
    </submittedName>
</protein>
<keyword evidence="5" id="KW-0378">Hydrolase</keyword>
<gene>
    <name evidence="18" type="ORF">PECUL_23A025926</name>
</gene>
<dbReference type="InterPro" id="IPR002870">
    <property type="entry name" value="Peptidase_M12B_N"/>
</dbReference>
<feature type="domain" description="Disintegrin" evidence="16">
    <location>
        <begin position="410"/>
        <end position="496"/>
    </location>
</feature>
<evidence type="ECO:0000256" key="11">
    <source>
        <dbReference type="PROSITE-ProRule" id="PRU00076"/>
    </source>
</evidence>
<dbReference type="PROSITE" id="PS50214">
    <property type="entry name" value="DISINTEGRIN_2"/>
    <property type="match status" value="1"/>
</dbReference>
<evidence type="ECO:0000256" key="8">
    <source>
        <dbReference type="ARBA" id="ARBA00023136"/>
    </source>
</evidence>
<sequence>QWKRLECGERCSYRGRHLPRRGGPHLPRRGGESIRLPAGHKYEVVIPQKLHTQHKRDTQLKAPIDIRYELAQQQQFVLRFMGGRDLISENYTETQYSPDGTPITSSPNVQDHCYYQGYVKNDSDSWASISTCNGISGIILTRGRRFLIAPLKQSDTEEHAVYPYEALEETPRTCGVTNETYSEDKFSMVARSSSDTEKNQLLKSKKYIELYIVADNSMFIKYNRNSETLKQRIFEVINFVNVVYKSINTFVALTGIEIWDRRDEFTVTTNPSYDLNQFSKWREENLLPRKSHDNAQLLTNINFDGSTVGLAFVSTMCSNSHSTGVIQDHTPEPIAIGATLAHEMGHNLGMNHDDTFCTCTSESCIMAPSLSYNTPRQFSTCSHQHYQTFILNQMPLCMKNMPQREDTKAPPVCGNKFTELGEDCDCGTVQECNNPCCDASTCKFKTEAQCAEGACCANCQIKKAGIVCRPAKDDCDLADMCDGVTATCPSDRFRVNGISCMNGQGYCFNGKCPTLQSQCSALWGSGARVDSSCFRHNRRGNNYGHCQVSMGNYQSCAPEQVTDVKCGVLYCSGGDSNPTINSYTFSIGNCKAVANPVIMVQNGTHCEEGKVCYNGKCISTESAYSTAQCEAKCPENAVCDSELQCQCKEGYAPPNCTSTGTYNYLVIIIVLIIICFFIFCMVLAAYKKSQRRKQRHMQAPVSGVANPTFNIQERGYGQPGSQAPIPQGLYHPPAPPAQSQKPQVFHGYQKPANNPPYPPANKPVFPTPPPQGYQRPSNNPPYPPANKPVFPTPPPQGLKPQMRN</sequence>
<evidence type="ECO:0000256" key="9">
    <source>
        <dbReference type="ARBA" id="ARBA00023157"/>
    </source>
</evidence>
<dbReference type="FunFam" id="3.40.390.10:FF:000002">
    <property type="entry name" value="Disintegrin and metalloproteinase domain-containing protein 22"/>
    <property type="match status" value="1"/>
</dbReference>
<dbReference type="SUPFAM" id="SSF55486">
    <property type="entry name" value="Metalloproteases ('zincins'), catalytic domain"/>
    <property type="match status" value="1"/>
</dbReference>
<evidence type="ECO:0000256" key="3">
    <source>
        <dbReference type="ARBA" id="ARBA00022692"/>
    </source>
</evidence>
<feature type="domain" description="EGF-like" evidence="15">
    <location>
        <begin position="625"/>
        <end position="657"/>
    </location>
</feature>
<dbReference type="Gene3D" id="4.10.70.10">
    <property type="entry name" value="Disintegrin domain"/>
    <property type="match status" value="1"/>
</dbReference>
<dbReference type="AlphaFoldDB" id="A0AAD1VYT9"/>
<keyword evidence="19" id="KW-1185">Reference proteome</keyword>
<evidence type="ECO:0000259" key="16">
    <source>
        <dbReference type="PROSITE" id="PS50214"/>
    </source>
</evidence>
<dbReference type="InterPro" id="IPR001762">
    <property type="entry name" value="Disintegrin_dom"/>
</dbReference>
<keyword evidence="4 12" id="KW-0479">Metal-binding</keyword>
<feature type="domain" description="Peptidase M12B" evidence="17">
    <location>
        <begin position="206"/>
        <end position="402"/>
    </location>
</feature>
<dbReference type="SMART" id="SM00050">
    <property type="entry name" value="DISIN"/>
    <property type="match status" value="1"/>
</dbReference>
<evidence type="ECO:0000256" key="10">
    <source>
        <dbReference type="PROSITE-ProRule" id="PRU00068"/>
    </source>
</evidence>
<evidence type="ECO:0000256" key="4">
    <source>
        <dbReference type="ARBA" id="ARBA00022723"/>
    </source>
</evidence>
<proteinExistence type="predicted"/>
<evidence type="ECO:0000259" key="15">
    <source>
        <dbReference type="PROSITE" id="PS50026"/>
    </source>
</evidence>
<comment type="cofactor">
    <cofactor evidence="1">
        <name>Zn(2+)</name>
        <dbReference type="ChEBI" id="CHEBI:29105"/>
    </cofactor>
</comment>
<keyword evidence="8 14" id="KW-0472">Membrane</keyword>
<dbReference type="InterPro" id="IPR024079">
    <property type="entry name" value="MetalloPept_cat_dom_sf"/>
</dbReference>
<evidence type="ECO:0000259" key="17">
    <source>
        <dbReference type="PROSITE" id="PS50215"/>
    </source>
</evidence>
<feature type="compositionally biased region" description="Pro residues" evidence="13">
    <location>
        <begin position="753"/>
        <end position="771"/>
    </location>
</feature>
<dbReference type="InterPro" id="IPR006586">
    <property type="entry name" value="ADAM_Cys-rich"/>
</dbReference>
<dbReference type="FunFam" id="4.10.70.10:FF:000001">
    <property type="entry name" value="Disintegrin and metalloproteinase domain-containing protein 22"/>
    <property type="match status" value="1"/>
</dbReference>
<comment type="subcellular location">
    <subcellularLocation>
        <location evidence="2">Membrane</location>
        <topology evidence="2">Single-pass type I membrane protein</topology>
    </subcellularLocation>
</comment>
<dbReference type="GO" id="GO:0006508">
    <property type="term" value="P:proteolysis"/>
    <property type="evidence" value="ECO:0007669"/>
    <property type="project" value="InterPro"/>
</dbReference>
<keyword evidence="7 14" id="KW-1133">Transmembrane helix</keyword>
<comment type="caution">
    <text evidence="11">Lacks conserved residue(s) required for the propagation of feature annotation.</text>
</comment>
<dbReference type="Pfam" id="PF00200">
    <property type="entry name" value="Disintegrin"/>
    <property type="match status" value="1"/>
</dbReference>
<dbReference type="SUPFAM" id="SSF57552">
    <property type="entry name" value="Blood coagulation inhibitor (disintegrin)"/>
    <property type="match status" value="1"/>
</dbReference>
<feature type="active site" evidence="12">
    <location>
        <position position="343"/>
    </location>
</feature>
<evidence type="ECO:0000256" key="14">
    <source>
        <dbReference type="SAM" id="Phobius"/>
    </source>
</evidence>
<keyword evidence="11" id="KW-0245">EGF-like domain</keyword>
<dbReference type="CDD" id="cd04269">
    <property type="entry name" value="ZnMc_adamalysin_II_like"/>
    <property type="match status" value="1"/>
</dbReference>
<feature type="binding site" evidence="12">
    <location>
        <position position="342"/>
    </location>
    <ligand>
        <name>Zn(2+)</name>
        <dbReference type="ChEBI" id="CHEBI:29105"/>
        <note>catalytic</note>
    </ligand>
</feature>
<dbReference type="Gene3D" id="3.40.390.10">
    <property type="entry name" value="Collagenase (Catalytic Domain)"/>
    <property type="match status" value="1"/>
</dbReference>
<dbReference type="GO" id="GO:0005886">
    <property type="term" value="C:plasma membrane"/>
    <property type="evidence" value="ECO:0007669"/>
    <property type="project" value="TreeGrafter"/>
</dbReference>
<dbReference type="Pfam" id="PF01421">
    <property type="entry name" value="Reprolysin"/>
    <property type="match status" value="1"/>
</dbReference>
<evidence type="ECO:0000313" key="18">
    <source>
        <dbReference type="EMBL" id="CAH2275030.1"/>
    </source>
</evidence>
<dbReference type="GO" id="GO:0004222">
    <property type="term" value="F:metalloendopeptidase activity"/>
    <property type="evidence" value="ECO:0007669"/>
    <property type="project" value="InterPro"/>
</dbReference>
<feature type="disulfide bond" evidence="11">
    <location>
        <begin position="647"/>
        <end position="656"/>
    </location>
</feature>
<feature type="disulfide bond" evidence="12">
    <location>
        <begin position="317"/>
        <end position="397"/>
    </location>
</feature>
<dbReference type="PANTHER" id="PTHR11905:SF32">
    <property type="entry name" value="DISINTEGRIN AND METALLOPROTEINASE DOMAIN-CONTAINING PROTEIN 28"/>
    <property type="match status" value="1"/>
</dbReference>
<dbReference type="PRINTS" id="PR00289">
    <property type="entry name" value="DISINTEGRIN"/>
</dbReference>
<dbReference type="Pfam" id="PF08516">
    <property type="entry name" value="ADAM_CR"/>
    <property type="match status" value="1"/>
</dbReference>
<reference evidence="18" key="1">
    <citation type="submission" date="2022-03" db="EMBL/GenBank/DDBJ databases">
        <authorList>
            <person name="Alioto T."/>
            <person name="Alioto T."/>
            <person name="Gomez Garrido J."/>
        </authorList>
    </citation>
    <scope>NUCLEOTIDE SEQUENCE</scope>
</reference>
<dbReference type="Pfam" id="PF01562">
    <property type="entry name" value="Pep_M12B_propep"/>
    <property type="match status" value="1"/>
</dbReference>
<evidence type="ECO:0000256" key="1">
    <source>
        <dbReference type="ARBA" id="ARBA00001947"/>
    </source>
</evidence>
<keyword evidence="6 12" id="KW-0862">Zinc</keyword>
<dbReference type="SMART" id="SM00608">
    <property type="entry name" value="ACR"/>
    <property type="match status" value="1"/>
</dbReference>
<dbReference type="Proteomes" id="UP001295444">
    <property type="component" value="Chromosome 03"/>
</dbReference>
<evidence type="ECO:0000256" key="13">
    <source>
        <dbReference type="SAM" id="MobiDB-lite"/>
    </source>
</evidence>
<dbReference type="PROSITE" id="PS50215">
    <property type="entry name" value="ADAM_MEPRO"/>
    <property type="match status" value="1"/>
</dbReference>
<evidence type="ECO:0000256" key="7">
    <source>
        <dbReference type="ARBA" id="ARBA00022989"/>
    </source>
</evidence>
<organism evidence="18 19">
    <name type="scientific">Pelobates cultripes</name>
    <name type="common">Western spadefoot toad</name>
    <dbReference type="NCBI Taxonomy" id="61616"/>
    <lineage>
        <taxon>Eukaryota</taxon>
        <taxon>Metazoa</taxon>
        <taxon>Chordata</taxon>
        <taxon>Craniata</taxon>
        <taxon>Vertebrata</taxon>
        <taxon>Euteleostomi</taxon>
        <taxon>Amphibia</taxon>
        <taxon>Batrachia</taxon>
        <taxon>Anura</taxon>
        <taxon>Pelobatoidea</taxon>
        <taxon>Pelobatidae</taxon>
        <taxon>Pelobates</taxon>
    </lineage>
</organism>
<dbReference type="InterPro" id="IPR001590">
    <property type="entry name" value="Peptidase_M12B"/>
</dbReference>
<feature type="compositionally biased region" description="Pro residues" evidence="13">
    <location>
        <begin position="778"/>
        <end position="797"/>
    </location>
</feature>
<evidence type="ECO:0000256" key="12">
    <source>
        <dbReference type="PROSITE-ProRule" id="PRU00276"/>
    </source>
</evidence>
<name>A0AAD1VYT9_PELCU</name>
<feature type="disulfide bond" evidence="12">
    <location>
        <begin position="357"/>
        <end position="381"/>
    </location>
</feature>
<dbReference type="InterPro" id="IPR034027">
    <property type="entry name" value="Reprolysin_adamalysin"/>
</dbReference>
<feature type="disulfide bond" evidence="12">
    <location>
        <begin position="359"/>
        <end position="364"/>
    </location>
</feature>
<dbReference type="PROSITE" id="PS00427">
    <property type="entry name" value="DISINTEGRIN_1"/>
    <property type="match status" value="1"/>
</dbReference>
<dbReference type="EMBL" id="OW240914">
    <property type="protein sequence ID" value="CAH2275030.1"/>
    <property type="molecule type" value="Genomic_DNA"/>
</dbReference>
<evidence type="ECO:0000313" key="19">
    <source>
        <dbReference type="Proteomes" id="UP001295444"/>
    </source>
</evidence>
<keyword evidence="9 11" id="KW-1015">Disulfide bond</keyword>
<dbReference type="InterPro" id="IPR000742">
    <property type="entry name" value="EGF"/>
</dbReference>